<dbReference type="FunFam" id="3.90.640.10:FF:000010">
    <property type="entry name" value="heat shock 70 kDa protein 14"/>
    <property type="match status" value="1"/>
</dbReference>
<dbReference type="Pfam" id="PF24674">
    <property type="entry name" value="MACPF_SNTX"/>
    <property type="match status" value="1"/>
</dbReference>
<dbReference type="PRINTS" id="PR00301">
    <property type="entry name" value="HEATSHOCK70"/>
</dbReference>
<accession>A0A914R5A9</accession>
<dbReference type="CDD" id="cd24028">
    <property type="entry name" value="ASKHA_NBD_HSP70_HSPA1-like"/>
    <property type="match status" value="1"/>
</dbReference>
<protein>
    <recommendedName>
        <fullName evidence="5">SNTX MACPF/CDC-like domain-containing protein</fullName>
    </recommendedName>
</protein>
<dbReference type="WBParaSite" id="PDA_v2.g9835.t1">
    <property type="protein sequence ID" value="PDA_v2.g9835.t1"/>
    <property type="gene ID" value="PDA_v2.g9835"/>
</dbReference>
<keyword evidence="6" id="KW-1185">Reference proteome</keyword>
<dbReference type="PANTHER" id="PTHR19375">
    <property type="entry name" value="HEAT SHOCK PROTEIN 70KDA"/>
    <property type="match status" value="1"/>
</dbReference>
<name>A0A914R5A9_9BILA</name>
<keyword evidence="3" id="KW-0067">ATP-binding</keyword>
<sequence>MSSSQKVITVPPLGRTADLGDIYDARKNEFAGISVFSTKIEQTHIDIRENPNTSHKFSYAAKKSEKIDAFDIHGELKLRILCGMIEVEGSAEYIKNSRNNRNSIQCSYILKSTTCKESFNWRLDQLKNSFNFSGIENAGTHMVVGIQYGGNGIVALTCSENQETEEIKEKLAGKFNGFPLVSGSSGGVNSNSEFNDGKLNVSVNADVSFEPSDDVTSVEGAKTFMRHLGDRLRKYNEGKGVQVSFELVPIKTVVDFYKITDFQNVIYKTLESPILYTISHKLNEIEDIEEELNERLFELENSKKYFSSKDIEWWKKEKLHFKNTVAECHSSIDNKLVQDEISSANDLLNQENTVIADLKRRVHIFISSSDKLISKLIFIKNAEENSVKYVHQENQLAQLKLQTKKLYICFISAQNYHSSFNLLRKFVQEKKDAEMKYVMIDADLLCEVVKRELGMKKLPQHPLYIFSNGKYEEDPKTRKAPCKHQVSVGIDLGTTNSCVAVYSKNGVEVLADDLGHKVVPSYVFLEGNTAVVGQITDAKRMLGKKFNDLSIQKDKKTWPFEIGHDTHERPKIHVKNYKDEWVFPENISALVLGKMKEIVETFHLKDNEKLLDAVITVPAYFNDVQKEATKYAAKLAGLNVLKLLNESSAAGLAFSYQDREFRERTVFIYDFGGGTIDVLSLKINHGQINVPILHVKNYKEGRVFPEKLSAFVWGKMKKIVELNSKDNEKLLDAVITVPAYFNDVQKEATKYAARLAGLNVLKLLNESSAAGLAFCYQSQEFRERTVFVYDFGGGTFDVSIMKINHGQINVIADKGDTHLGGNDIDEILVNYCIEKFGKNIRSTPESMRLLKLECINAKESLSNSQYFEFDIPNLYDGEDFEIKVTRQDFERICQDLFDKTIKIVKNVLNEAKVLPTDIDEVLLVGGSSRIPKIQEMLAQIFGAEKISKRINPDEAVAYGAAIQAAMITGEI</sequence>
<dbReference type="Gene3D" id="3.30.420.40">
    <property type="match status" value="4"/>
</dbReference>
<dbReference type="GO" id="GO:0140662">
    <property type="term" value="F:ATP-dependent protein folding chaperone"/>
    <property type="evidence" value="ECO:0007669"/>
    <property type="project" value="InterPro"/>
</dbReference>
<dbReference type="FunFam" id="3.30.30.30:FF:000001">
    <property type="entry name" value="heat shock 70 kDa protein-like"/>
    <property type="match status" value="1"/>
</dbReference>
<keyword evidence="4" id="KW-0143">Chaperone</keyword>
<keyword evidence="2" id="KW-0547">Nucleotide-binding</keyword>
<evidence type="ECO:0000256" key="1">
    <source>
        <dbReference type="ARBA" id="ARBA00007381"/>
    </source>
</evidence>
<dbReference type="Gene3D" id="3.30.30.30">
    <property type="match status" value="1"/>
</dbReference>
<dbReference type="FunFam" id="3.30.420.40:FF:000028">
    <property type="entry name" value="heat shock 70 kDa protein-like"/>
    <property type="match status" value="1"/>
</dbReference>
<organism evidence="6 7">
    <name type="scientific">Panagrolaimus davidi</name>
    <dbReference type="NCBI Taxonomy" id="227884"/>
    <lineage>
        <taxon>Eukaryota</taxon>
        <taxon>Metazoa</taxon>
        <taxon>Ecdysozoa</taxon>
        <taxon>Nematoda</taxon>
        <taxon>Chromadorea</taxon>
        <taxon>Rhabditida</taxon>
        <taxon>Tylenchina</taxon>
        <taxon>Panagrolaimomorpha</taxon>
        <taxon>Panagrolaimoidea</taxon>
        <taxon>Panagrolaimidae</taxon>
        <taxon>Panagrolaimus</taxon>
    </lineage>
</organism>
<evidence type="ECO:0000259" key="5">
    <source>
        <dbReference type="Pfam" id="PF24674"/>
    </source>
</evidence>
<comment type="similarity">
    <text evidence="1">Belongs to the heat shock protein 70 family.</text>
</comment>
<dbReference type="PROSITE" id="PS00297">
    <property type="entry name" value="HSP70_1"/>
    <property type="match status" value="1"/>
</dbReference>
<dbReference type="Proteomes" id="UP000887578">
    <property type="component" value="Unplaced"/>
</dbReference>
<dbReference type="FunFam" id="3.30.420.40:FF:000046">
    <property type="entry name" value="Chaperone protein HscA"/>
    <property type="match status" value="1"/>
</dbReference>
<evidence type="ECO:0000313" key="6">
    <source>
        <dbReference type="Proteomes" id="UP000887578"/>
    </source>
</evidence>
<dbReference type="InterPro" id="IPR056072">
    <property type="entry name" value="SNTX_MACPF/CDC-like_dom"/>
</dbReference>
<reference evidence="7" key="1">
    <citation type="submission" date="2022-11" db="UniProtKB">
        <authorList>
            <consortium name="WormBaseParasite"/>
        </authorList>
    </citation>
    <scope>IDENTIFICATION</scope>
</reference>
<evidence type="ECO:0000313" key="7">
    <source>
        <dbReference type="WBParaSite" id="PDA_v2.g9835.t1"/>
    </source>
</evidence>
<dbReference type="PROSITE" id="PS01036">
    <property type="entry name" value="HSP70_3"/>
    <property type="match status" value="1"/>
</dbReference>
<dbReference type="PROSITE" id="PS00329">
    <property type="entry name" value="HSP70_2"/>
    <property type="match status" value="1"/>
</dbReference>
<dbReference type="InterPro" id="IPR018181">
    <property type="entry name" value="Heat_shock_70_CS"/>
</dbReference>
<dbReference type="AlphaFoldDB" id="A0A914R5A9"/>
<evidence type="ECO:0000256" key="4">
    <source>
        <dbReference type="ARBA" id="ARBA00023186"/>
    </source>
</evidence>
<evidence type="ECO:0000256" key="2">
    <source>
        <dbReference type="ARBA" id="ARBA00022741"/>
    </source>
</evidence>
<dbReference type="InterPro" id="IPR013126">
    <property type="entry name" value="Hsp_70_fam"/>
</dbReference>
<proteinExistence type="inferred from homology"/>
<dbReference type="GO" id="GO:0005524">
    <property type="term" value="F:ATP binding"/>
    <property type="evidence" value="ECO:0007669"/>
    <property type="project" value="UniProtKB-KW"/>
</dbReference>
<dbReference type="Pfam" id="PF00012">
    <property type="entry name" value="HSP70"/>
    <property type="match status" value="2"/>
</dbReference>
<dbReference type="GO" id="GO:0006950">
    <property type="term" value="P:response to stress"/>
    <property type="evidence" value="ECO:0007669"/>
    <property type="project" value="UniProtKB-ARBA"/>
</dbReference>
<dbReference type="SUPFAM" id="SSF53067">
    <property type="entry name" value="Actin-like ATPase domain"/>
    <property type="match status" value="3"/>
</dbReference>
<evidence type="ECO:0000256" key="3">
    <source>
        <dbReference type="ARBA" id="ARBA00022840"/>
    </source>
</evidence>
<feature type="domain" description="SNTX MACPF/CDC-like" evidence="5">
    <location>
        <begin position="9"/>
        <end position="256"/>
    </location>
</feature>
<dbReference type="InterPro" id="IPR043129">
    <property type="entry name" value="ATPase_NBD"/>
</dbReference>